<dbReference type="GO" id="GO:0016787">
    <property type="term" value="F:hydrolase activity"/>
    <property type="evidence" value="ECO:0007669"/>
    <property type="project" value="UniProtKB-KW"/>
</dbReference>
<sequence length="411" mass="45422">MTADEPPSDSLTLWEKLSLTWLVPLFAARCIKCLLFQSNPSLHWRQNLALAHLKVRRTTYPAKYLHLQARRVLTGKAIEAYIAKHPNIAHTTVSVPLPPSSASDIEIKNVPEPVLHFLTPVNGQDDVGGSENNKTTLLYFHGGGYVNPLRAMGHMPFILSMHKACKAKQTIILEYALAPEHPYPAQLMQAVATLRYLLTDMSLSPSDIILGGDSAGGQLVGALLAHLAKPSPYAPAVQQWREGEDAFKAAVFISPWAFMQRPGDLFEADEKWDYLTPKQCGRYQDLWDAKVDEVWANLCGFSADDDRDAQDEVWGRVFGRDGRRAMVGKTLVTVGTAEVLLDSCRRFGRECVGGETVVVDRDTDLEKEVKGREVVTVECVGEAHVQPALDAALGYEEGVMMRVMLAWLGGV</sequence>
<dbReference type="Pfam" id="PF07859">
    <property type="entry name" value="Abhydrolase_3"/>
    <property type="match status" value="1"/>
</dbReference>
<proteinExistence type="predicted"/>
<dbReference type="SUPFAM" id="SSF53474">
    <property type="entry name" value="alpha/beta-Hydrolases"/>
    <property type="match status" value="1"/>
</dbReference>
<evidence type="ECO:0000313" key="3">
    <source>
        <dbReference type="EMBL" id="KAK3338733.1"/>
    </source>
</evidence>
<evidence type="ECO:0000259" key="2">
    <source>
        <dbReference type="Pfam" id="PF07859"/>
    </source>
</evidence>
<dbReference type="PANTHER" id="PTHR48081">
    <property type="entry name" value="AB HYDROLASE SUPERFAMILY PROTEIN C4A8.06C"/>
    <property type="match status" value="1"/>
</dbReference>
<feature type="domain" description="Alpha/beta hydrolase fold-3" evidence="2">
    <location>
        <begin position="137"/>
        <end position="350"/>
    </location>
</feature>
<gene>
    <name evidence="3" type="ORF">B0H65DRAFT_499469</name>
</gene>
<dbReference type="Proteomes" id="UP001278500">
    <property type="component" value="Unassembled WGS sequence"/>
</dbReference>
<evidence type="ECO:0000313" key="4">
    <source>
        <dbReference type="Proteomes" id="UP001278500"/>
    </source>
</evidence>
<dbReference type="EMBL" id="JAUEPP010000007">
    <property type="protein sequence ID" value="KAK3338733.1"/>
    <property type="molecule type" value="Genomic_DNA"/>
</dbReference>
<organism evidence="3 4">
    <name type="scientific">Neurospora tetraspora</name>
    <dbReference type="NCBI Taxonomy" id="94610"/>
    <lineage>
        <taxon>Eukaryota</taxon>
        <taxon>Fungi</taxon>
        <taxon>Dikarya</taxon>
        <taxon>Ascomycota</taxon>
        <taxon>Pezizomycotina</taxon>
        <taxon>Sordariomycetes</taxon>
        <taxon>Sordariomycetidae</taxon>
        <taxon>Sordariales</taxon>
        <taxon>Sordariaceae</taxon>
        <taxon>Neurospora</taxon>
    </lineage>
</organism>
<dbReference type="InterPro" id="IPR050300">
    <property type="entry name" value="GDXG_lipolytic_enzyme"/>
</dbReference>
<reference evidence="3" key="2">
    <citation type="submission" date="2023-06" db="EMBL/GenBank/DDBJ databases">
        <authorList>
            <consortium name="Lawrence Berkeley National Laboratory"/>
            <person name="Haridas S."/>
            <person name="Hensen N."/>
            <person name="Bonometti L."/>
            <person name="Westerberg I."/>
            <person name="Brannstrom I.O."/>
            <person name="Guillou S."/>
            <person name="Cros-Aarteil S."/>
            <person name="Calhoun S."/>
            <person name="Kuo A."/>
            <person name="Mondo S."/>
            <person name="Pangilinan J."/>
            <person name="Riley R."/>
            <person name="Labutti K."/>
            <person name="Andreopoulos B."/>
            <person name="Lipzen A."/>
            <person name="Chen C."/>
            <person name="Yanf M."/>
            <person name="Daum C."/>
            <person name="Ng V."/>
            <person name="Clum A."/>
            <person name="Steindorff A."/>
            <person name="Ohm R."/>
            <person name="Martin F."/>
            <person name="Silar P."/>
            <person name="Natvig D."/>
            <person name="Lalanne C."/>
            <person name="Gautier V."/>
            <person name="Ament-Velasquez S.L."/>
            <person name="Kruys A."/>
            <person name="Hutchinson M.I."/>
            <person name="Powell A.J."/>
            <person name="Barry K."/>
            <person name="Miller A.N."/>
            <person name="Grigoriev I.V."/>
            <person name="Debuchy R."/>
            <person name="Gladieux P."/>
            <person name="Thoren M.H."/>
            <person name="Johannesson H."/>
        </authorList>
    </citation>
    <scope>NUCLEOTIDE SEQUENCE</scope>
    <source>
        <strain evidence="3">CBS 560.94</strain>
    </source>
</reference>
<accession>A0AAE0MN59</accession>
<dbReference type="Gene3D" id="3.40.50.1820">
    <property type="entry name" value="alpha/beta hydrolase"/>
    <property type="match status" value="1"/>
</dbReference>
<keyword evidence="1 3" id="KW-0378">Hydrolase</keyword>
<dbReference type="InterPro" id="IPR013094">
    <property type="entry name" value="AB_hydrolase_3"/>
</dbReference>
<name>A0AAE0MN59_9PEZI</name>
<dbReference type="RefSeq" id="XP_062678093.1">
    <property type="nucleotide sequence ID" value="XM_062827826.1"/>
</dbReference>
<dbReference type="GeneID" id="87864980"/>
<dbReference type="PANTHER" id="PTHR48081:SF18">
    <property type="entry name" value="ALPHA_BETA HYDROLASE FOLD-3 DOMAIN-CONTAINING PROTEIN"/>
    <property type="match status" value="1"/>
</dbReference>
<comment type="caution">
    <text evidence="3">The sequence shown here is derived from an EMBL/GenBank/DDBJ whole genome shotgun (WGS) entry which is preliminary data.</text>
</comment>
<keyword evidence="4" id="KW-1185">Reference proteome</keyword>
<protein>
    <submittedName>
        <fullName evidence="3">Alpha/Beta hydrolase protein</fullName>
    </submittedName>
</protein>
<reference evidence="3" key="1">
    <citation type="journal article" date="2023" name="Mol. Phylogenet. Evol.">
        <title>Genome-scale phylogeny and comparative genomics of the fungal order Sordariales.</title>
        <authorList>
            <person name="Hensen N."/>
            <person name="Bonometti L."/>
            <person name="Westerberg I."/>
            <person name="Brannstrom I.O."/>
            <person name="Guillou S."/>
            <person name="Cros-Aarteil S."/>
            <person name="Calhoun S."/>
            <person name="Haridas S."/>
            <person name="Kuo A."/>
            <person name="Mondo S."/>
            <person name="Pangilinan J."/>
            <person name="Riley R."/>
            <person name="LaButti K."/>
            <person name="Andreopoulos B."/>
            <person name="Lipzen A."/>
            <person name="Chen C."/>
            <person name="Yan M."/>
            <person name="Daum C."/>
            <person name="Ng V."/>
            <person name="Clum A."/>
            <person name="Steindorff A."/>
            <person name="Ohm R.A."/>
            <person name="Martin F."/>
            <person name="Silar P."/>
            <person name="Natvig D.O."/>
            <person name="Lalanne C."/>
            <person name="Gautier V."/>
            <person name="Ament-Velasquez S.L."/>
            <person name="Kruys A."/>
            <person name="Hutchinson M.I."/>
            <person name="Powell A.J."/>
            <person name="Barry K."/>
            <person name="Miller A.N."/>
            <person name="Grigoriev I.V."/>
            <person name="Debuchy R."/>
            <person name="Gladieux P."/>
            <person name="Hiltunen Thoren M."/>
            <person name="Johannesson H."/>
        </authorList>
    </citation>
    <scope>NUCLEOTIDE SEQUENCE</scope>
    <source>
        <strain evidence="3">CBS 560.94</strain>
    </source>
</reference>
<dbReference type="InterPro" id="IPR029058">
    <property type="entry name" value="AB_hydrolase_fold"/>
</dbReference>
<evidence type="ECO:0000256" key="1">
    <source>
        <dbReference type="ARBA" id="ARBA00022801"/>
    </source>
</evidence>
<dbReference type="AlphaFoldDB" id="A0AAE0MN59"/>